<evidence type="ECO:0000256" key="14">
    <source>
        <dbReference type="PROSITE-ProRule" id="PRU00289"/>
    </source>
</evidence>
<evidence type="ECO:0000256" key="10">
    <source>
        <dbReference type="ARBA" id="ARBA00023125"/>
    </source>
</evidence>
<dbReference type="GO" id="GO:0051301">
    <property type="term" value="P:cell division"/>
    <property type="evidence" value="ECO:0007669"/>
    <property type="project" value="UniProtKB-KW"/>
</dbReference>
<keyword evidence="4" id="KW-0132">Cell division</keyword>
<keyword evidence="7" id="KW-0159">Chromosome partition</keyword>
<comment type="subcellular location">
    <subcellularLocation>
        <location evidence="1">Cell membrane</location>
        <topology evidence="1">Multi-pass membrane protein</topology>
    </subcellularLocation>
</comment>
<keyword evidence="12" id="KW-0131">Cell cycle</keyword>
<dbReference type="EMBL" id="DRSQ01000050">
    <property type="protein sequence ID" value="HHE31467.1"/>
    <property type="molecule type" value="Genomic_DNA"/>
</dbReference>
<dbReference type="AlphaFoldDB" id="A0A7C5HRC7"/>
<evidence type="ECO:0000256" key="3">
    <source>
        <dbReference type="ARBA" id="ARBA00022475"/>
    </source>
</evidence>
<feature type="domain" description="FtsK" evidence="17">
    <location>
        <begin position="473"/>
        <end position="668"/>
    </location>
</feature>
<comment type="subunit">
    <text evidence="13">Homohexamer. Forms a ring that surrounds DNA.</text>
</comment>
<feature type="transmembrane region" description="Helical" evidence="16">
    <location>
        <begin position="21"/>
        <end position="43"/>
    </location>
</feature>
<keyword evidence="8 14" id="KW-0067">ATP-binding</keyword>
<dbReference type="Gene3D" id="1.10.10.10">
    <property type="entry name" value="Winged helix-like DNA-binding domain superfamily/Winged helix DNA-binding domain"/>
    <property type="match status" value="1"/>
</dbReference>
<dbReference type="InterPro" id="IPR018541">
    <property type="entry name" value="Ftsk_gamma"/>
</dbReference>
<feature type="region of interest" description="Disordered" evidence="15">
    <location>
        <begin position="719"/>
        <end position="749"/>
    </location>
</feature>
<evidence type="ECO:0000256" key="13">
    <source>
        <dbReference type="ARBA" id="ARBA00025923"/>
    </source>
</evidence>
<evidence type="ECO:0000256" key="5">
    <source>
        <dbReference type="ARBA" id="ARBA00022692"/>
    </source>
</evidence>
<dbReference type="GO" id="GO:0007059">
    <property type="term" value="P:chromosome segregation"/>
    <property type="evidence" value="ECO:0007669"/>
    <property type="project" value="UniProtKB-KW"/>
</dbReference>
<feature type="transmembrane region" description="Helical" evidence="16">
    <location>
        <begin position="161"/>
        <end position="182"/>
    </location>
</feature>
<dbReference type="Pfam" id="PF09397">
    <property type="entry name" value="FtsK_gamma"/>
    <property type="match status" value="1"/>
</dbReference>
<sequence>MAVSKNRPKVKPARRQGFGGPIVGFVLMLVALFCAASVFGFHAGDESAIASLPWYELFSDNARTAADVIDNPFGLFGARVSVFFIRVLLGYLSVLPLIATIVLGWRLFLRNPLKPALLFLLFTLLMSLDLSAMFGLVTASFADVMSGTTGRMMASFLSTVIGYAGAWALTGVIGAALVYYMGWKFITGVFDRVNAVSSKVSSTVQGRRDEKARKQREKEEAQARNKADRMAASLEKERKKAGKKQKKEGTAGTPKASPVAAMPEPETPVSPPPEPEAEPYSAILPEPEPQDEPEQAGSSVLPESGDGPEMTINKGVKEREADLDERKLKVRTHDHVKYRFPSIDLLQRPKDDDESFDERHLAETKDRLLEKLKIYKIDVVRISTTVGPRVALFELELAPEVKISRIKSLENDLAMAMAARGIRIIAPIPGKNAVGVEIPVRKPKPVLMRPVLSVEKFKNSTMKLPIVLGKSIANEVVVDDLTTMPHLLIAGATGAGKSVAINVLLTSLLYSKRPDEVKFVLIDPKRVELFQYQHLKNHFLAKFPGFDEQIVTDPEKAVMALKSVVREMEHRYSLLEQCGVRNIGDYNKKSSEPLCYLVVVIDELADLMITAGREVEEPIIRLAQLARAVGIHLIVATQRPSVDIITGIIKANFPSRIAFQVASKVDSRTILDVSGAEQLLGNGDMLFQPANLPKPIRIQCPFVSTQEVEAITSFIGEQSSQKEVCELPEPPPSSSGSASGNGKGQEKRDAMFEEAARLVVMHQQASVSLLQRRLRLGFSRAGRVMDQLEQNGIVSPADGSKPREVLLKDDESLELLLRNLD</sequence>
<dbReference type="SUPFAM" id="SSF52540">
    <property type="entry name" value="P-loop containing nucleoside triphosphate hydrolases"/>
    <property type="match status" value="1"/>
</dbReference>
<evidence type="ECO:0000313" key="18">
    <source>
        <dbReference type="EMBL" id="HHE31467.1"/>
    </source>
</evidence>
<evidence type="ECO:0000256" key="6">
    <source>
        <dbReference type="ARBA" id="ARBA00022741"/>
    </source>
</evidence>
<evidence type="ECO:0000256" key="8">
    <source>
        <dbReference type="ARBA" id="ARBA00022840"/>
    </source>
</evidence>
<dbReference type="CDD" id="cd01127">
    <property type="entry name" value="TrwB_TraG_TraD_VirD4"/>
    <property type="match status" value="1"/>
</dbReference>
<feature type="binding site" evidence="14">
    <location>
        <begin position="491"/>
        <end position="498"/>
    </location>
    <ligand>
        <name>ATP</name>
        <dbReference type="ChEBI" id="CHEBI:30616"/>
    </ligand>
</feature>
<evidence type="ECO:0000256" key="9">
    <source>
        <dbReference type="ARBA" id="ARBA00022989"/>
    </source>
</evidence>
<dbReference type="InterPro" id="IPR050206">
    <property type="entry name" value="FtsK/SpoIIIE/SftA"/>
</dbReference>
<evidence type="ECO:0000256" key="15">
    <source>
        <dbReference type="SAM" id="MobiDB-lite"/>
    </source>
</evidence>
<dbReference type="GO" id="GO:0005524">
    <property type="term" value="F:ATP binding"/>
    <property type="evidence" value="ECO:0007669"/>
    <property type="project" value="UniProtKB-UniRule"/>
</dbReference>
<keyword evidence="6 14" id="KW-0547">Nucleotide-binding</keyword>
<keyword evidence="9 16" id="KW-1133">Transmembrane helix</keyword>
<name>A0A7C5HRC7_9CHLB</name>
<evidence type="ECO:0000256" key="2">
    <source>
        <dbReference type="ARBA" id="ARBA00006474"/>
    </source>
</evidence>
<reference evidence="18" key="1">
    <citation type="journal article" date="2020" name="mSystems">
        <title>Genome- and Community-Level Interaction Insights into Carbon Utilization and Element Cycling Functions of Hydrothermarchaeota in Hydrothermal Sediment.</title>
        <authorList>
            <person name="Zhou Z."/>
            <person name="Liu Y."/>
            <person name="Xu W."/>
            <person name="Pan J."/>
            <person name="Luo Z.H."/>
            <person name="Li M."/>
        </authorList>
    </citation>
    <scope>NUCLEOTIDE SEQUENCE [LARGE SCALE GENOMIC DNA]</scope>
    <source>
        <strain evidence="18">HyVt-633</strain>
    </source>
</reference>
<dbReference type="PROSITE" id="PS50901">
    <property type="entry name" value="FTSK"/>
    <property type="match status" value="1"/>
</dbReference>
<evidence type="ECO:0000256" key="1">
    <source>
        <dbReference type="ARBA" id="ARBA00004651"/>
    </source>
</evidence>
<feature type="compositionally biased region" description="Basic and acidic residues" evidence="15">
    <location>
        <begin position="206"/>
        <end position="238"/>
    </location>
</feature>
<comment type="similarity">
    <text evidence="2">Belongs to the FtsK/SpoIIIE/SftA family.</text>
</comment>
<dbReference type="PANTHER" id="PTHR22683:SF41">
    <property type="entry name" value="DNA TRANSLOCASE FTSK"/>
    <property type="match status" value="1"/>
</dbReference>
<organism evidence="18">
    <name type="scientific">Chlorobaculum parvum</name>
    <dbReference type="NCBI Taxonomy" id="274539"/>
    <lineage>
        <taxon>Bacteria</taxon>
        <taxon>Pseudomonadati</taxon>
        <taxon>Chlorobiota</taxon>
        <taxon>Chlorobiia</taxon>
        <taxon>Chlorobiales</taxon>
        <taxon>Chlorobiaceae</taxon>
        <taxon>Chlorobaculum</taxon>
    </lineage>
</organism>
<dbReference type="Pfam" id="PF13491">
    <property type="entry name" value="FtsK_4TM"/>
    <property type="match status" value="1"/>
</dbReference>
<evidence type="ECO:0000256" key="4">
    <source>
        <dbReference type="ARBA" id="ARBA00022618"/>
    </source>
</evidence>
<dbReference type="Proteomes" id="UP000886058">
    <property type="component" value="Unassembled WGS sequence"/>
</dbReference>
<protein>
    <submittedName>
        <fullName evidence="18">DNA translocase FtsK</fullName>
    </submittedName>
</protein>
<dbReference type="Pfam" id="PF01580">
    <property type="entry name" value="FtsK_SpoIIIE"/>
    <property type="match status" value="1"/>
</dbReference>
<dbReference type="InterPro" id="IPR036390">
    <property type="entry name" value="WH_DNA-bd_sf"/>
</dbReference>
<dbReference type="InterPro" id="IPR003593">
    <property type="entry name" value="AAA+_ATPase"/>
</dbReference>
<dbReference type="Gene3D" id="3.40.50.300">
    <property type="entry name" value="P-loop containing nucleotide triphosphate hydrolases"/>
    <property type="match status" value="1"/>
</dbReference>
<feature type="transmembrane region" description="Helical" evidence="16">
    <location>
        <begin position="117"/>
        <end position="141"/>
    </location>
</feature>
<dbReference type="SMART" id="SM00843">
    <property type="entry name" value="Ftsk_gamma"/>
    <property type="match status" value="1"/>
</dbReference>
<dbReference type="InterPro" id="IPR025199">
    <property type="entry name" value="FtsK_4TM"/>
</dbReference>
<feature type="transmembrane region" description="Helical" evidence="16">
    <location>
        <begin position="83"/>
        <end position="105"/>
    </location>
</feature>
<feature type="compositionally biased region" description="Pro residues" evidence="15">
    <location>
        <begin position="265"/>
        <end position="274"/>
    </location>
</feature>
<dbReference type="Pfam" id="PF17854">
    <property type="entry name" value="FtsK_alpha"/>
    <property type="match status" value="1"/>
</dbReference>
<dbReference type="SMART" id="SM00382">
    <property type="entry name" value="AAA"/>
    <property type="match status" value="1"/>
</dbReference>
<dbReference type="GO" id="GO:0003677">
    <property type="term" value="F:DNA binding"/>
    <property type="evidence" value="ECO:0007669"/>
    <property type="project" value="UniProtKB-KW"/>
</dbReference>
<evidence type="ECO:0000256" key="16">
    <source>
        <dbReference type="SAM" id="Phobius"/>
    </source>
</evidence>
<dbReference type="GO" id="GO:0005886">
    <property type="term" value="C:plasma membrane"/>
    <property type="evidence" value="ECO:0007669"/>
    <property type="project" value="UniProtKB-SubCell"/>
</dbReference>
<dbReference type="InterPro" id="IPR027417">
    <property type="entry name" value="P-loop_NTPase"/>
</dbReference>
<evidence type="ECO:0000256" key="7">
    <source>
        <dbReference type="ARBA" id="ARBA00022829"/>
    </source>
</evidence>
<keyword evidence="5 16" id="KW-0812">Transmembrane</keyword>
<dbReference type="SUPFAM" id="SSF46785">
    <property type="entry name" value="Winged helix' DNA-binding domain"/>
    <property type="match status" value="1"/>
</dbReference>
<comment type="caution">
    <text evidence="18">The sequence shown here is derived from an EMBL/GenBank/DDBJ whole genome shotgun (WGS) entry which is preliminary data.</text>
</comment>
<keyword evidence="10" id="KW-0238">DNA-binding</keyword>
<evidence type="ECO:0000256" key="12">
    <source>
        <dbReference type="ARBA" id="ARBA00023306"/>
    </source>
</evidence>
<dbReference type="InterPro" id="IPR036388">
    <property type="entry name" value="WH-like_DNA-bd_sf"/>
</dbReference>
<proteinExistence type="inferred from homology"/>
<dbReference type="InterPro" id="IPR041027">
    <property type="entry name" value="FtsK_alpha"/>
</dbReference>
<dbReference type="InterPro" id="IPR002543">
    <property type="entry name" value="FtsK_dom"/>
</dbReference>
<keyword evidence="11 16" id="KW-0472">Membrane</keyword>
<dbReference type="Gene3D" id="3.30.980.40">
    <property type="match status" value="1"/>
</dbReference>
<feature type="region of interest" description="Disordered" evidence="15">
    <location>
        <begin position="201"/>
        <end position="322"/>
    </location>
</feature>
<dbReference type="PANTHER" id="PTHR22683">
    <property type="entry name" value="SPORULATION PROTEIN RELATED"/>
    <property type="match status" value="1"/>
</dbReference>
<accession>A0A7C5HRC7</accession>
<evidence type="ECO:0000256" key="11">
    <source>
        <dbReference type="ARBA" id="ARBA00023136"/>
    </source>
</evidence>
<keyword evidence="3" id="KW-1003">Cell membrane</keyword>
<gene>
    <name evidence="18" type="ORF">ENL07_02220</name>
</gene>
<evidence type="ECO:0000259" key="17">
    <source>
        <dbReference type="PROSITE" id="PS50901"/>
    </source>
</evidence>